<dbReference type="PANTHER" id="PTHR48109:SF4">
    <property type="entry name" value="DIHYDROOROTATE DEHYDROGENASE (QUINONE), MITOCHONDRIAL"/>
    <property type="match status" value="1"/>
</dbReference>
<feature type="binding site" evidence="11">
    <location>
        <position position="91"/>
    </location>
    <ligand>
        <name>FMN</name>
        <dbReference type="ChEBI" id="CHEBI:58210"/>
    </ligand>
</feature>
<keyword evidence="14" id="KW-1185">Reference proteome</keyword>
<feature type="binding site" evidence="11">
    <location>
        <begin position="247"/>
        <end position="248"/>
    </location>
    <ligand>
        <name>substrate</name>
    </ligand>
</feature>
<dbReference type="Pfam" id="PF01180">
    <property type="entry name" value="DHO_dh"/>
    <property type="match status" value="1"/>
</dbReference>
<feature type="binding site" evidence="11">
    <location>
        <position position="177"/>
    </location>
    <ligand>
        <name>FMN</name>
        <dbReference type="ChEBI" id="CHEBI:58210"/>
    </ligand>
</feature>
<keyword evidence="9 11" id="KW-0472">Membrane</keyword>
<dbReference type="InterPro" id="IPR050074">
    <property type="entry name" value="DHO_dehydrogenase"/>
</dbReference>
<evidence type="ECO:0000256" key="9">
    <source>
        <dbReference type="ARBA" id="ARBA00023136"/>
    </source>
</evidence>
<dbReference type="InterPro" id="IPR013785">
    <property type="entry name" value="Aldolase_TIM"/>
</dbReference>
<dbReference type="NCBIfam" id="TIGR01036">
    <property type="entry name" value="pyrD_sub2"/>
    <property type="match status" value="1"/>
</dbReference>
<evidence type="ECO:0000256" key="10">
    <source>
        <dbReference type="ARBA" id="ARBA00048639"/>
    </source>
</evidence>
<evidence type="ECO:0000256" key="3">
    <source>
        <dbReference type="ARBA" id="ARBA00005161"/>
    </source>
</evidence>
<feature type="binding site" evidence="11">
    <location>
        <position position="246"/>
    </location>
    <ligand>
        <name>FMN</name>
        <dbReference type="ChEBI" id="CHEBI:58210"/>
    </ligand>
</feature>
<gene>
    <name evidence="11" type="primary">pyrD</name>
    <name evidence="13" type="ORF">NQ491_10150</name>
</gene>
<comment type="pathway">
    <text evidence="3 11">Pyrimidine metabolism; UMP biosynthesis via de novo pathway; orotate from (S)-dihydroorotate (quinone route): step 1/1.</text>
</comment>
<dbReference type="CDD" id="cd04738">
    <property type="entry name" value="DHOD_2_like"/>
    <property type="match status" value="1"/>
</dbReference>
<dbReference type="GeneID" id="82892098"/>
<comment type="catalytic activity">
    <reaction evidence="10 11">
        <text>(S)-dihydroorotate + a quinone = orotate + a quinol</text>
        <dbReference type="Rhea" id="RHEA:30187"/>
        <dbReference type="ChEBI" id="CHEBI:24646"/>
        <dbReference type="ChEBI" id="CHEBI:30839"/>
        <dbReference type="ChEBI" id="CHEBI:30864"/>
        <dbReference type="ChEBI" id="CHEBI:132124"/>
        <dbReference type="EC" id="1.3.5.2"/>
    </reaction>
</comment>
<dbReference type="EMBL" id="CP102294">
    <property type="protein sequence ID" value="UWN57000.1"/>
    <property type="molecule type" value="Genomic_DNA"/>
</dbReference>
<evidence type="ECO:0000256" key="7">
    <source>
        <dbReference type="ARBA" id="ARBA00022975"/>
    </source>
</evidence>
<evidence type="ECO:0000313" key="13">
    <source>
        <dbReference type="EMBL" id="UWN57000.1"/>
    </source>
</evidence>
<feature type="binding site" evidence="11">
    <location>
        <begin position="322"/>
        <end position="323"/>
    </location>
    <ligand>
        <name>FMN</name>
        <dbReference type="ChEBI" id="CHEBI:58210"/>
    </ligand>
</feature>
<feature type="binding site" evidence="11">
    <location>
        <position position="177"/>
    </location>
    <ligand>
        <name>substrate</name>
    </ligand>
</feature>
<evidence type="ECO:0000256" key="1">
    <source>
        <dbReference type="ARBA" id="ARBA00003125"/>
    </source>
</evidence>
<dbReference type="PANTHER" id="PTHR48109">
    <property type="entry name" value="DIHYDROOROTATE DEHYDROGENASE (QUINONE), MITOCHONDRIAL-RELATED"/>
    <property type="match status" value="1"/>
</dbReference>
<feature type="binding site" evidence="11">
    <location>
        <position position="218"/>
    </location>
    <ligand>
        <name>FMN</name>
        <dbReference type="ChEBI" id="CHEBI:58210"/>
    </ligand>
</feature>
<dbReference type="InterPro" id="IPR005720">
    <property type="entry name" value="Dihydroorotate_DH_cat"/>
</dbReference>
<dbReference type="Gene3D" id="3.20.20.70">
    <property type="entry name" value="Aldolase class I"/>
    <property type="match status" value="1"/>
</dbReference>
<evidence type="ECO:0000313" key="14">
    <source>
        <dbReference type="Proteomes" id="UP001059295"/>
    </source>
</evidence>
<dbReference type="InterPro" id="IPR001295">
    <property type="entry name" value="Dihydroorotate_DH_CS"/>
</dbReference>
<sequence>MYKKVIRPLLFELSPELIHRIVVVMLRVVHYVPGARQLLRTCFTVRHPSLEREVFGIKFPNPVGIAAGFDKDAEVYDELLSLGFGFTEVGTVTPKGQPGNPRPRLFRLPLDEALINRMGFNNRGMENAVRNLRHRKRRQVIGASLGKNTATPNESAPADYLKLFRSLYQYVDYFVINVSCPNVRNLTHLQDKETLKEILRGLLDFRRGQNQYRPILLKISPDLTTAQLDDVIALMQEGGIDGIVATNTTTSREGLATDSRTLADIGNGGVSGAPLTRRSLETVRYIHEKTEGRFPIIGVGGIMTEDDAVAMLDAGADLIQVYTGFIYNGPAFVKRICKRLRLEADKRSVGEQRADNAGE</sequence>
<keyword evidence="7 11" id="KW-0665">Pyrimidine biosynthesis</keyword>
<evidence type="ECO:0000256" key="2">
    <source>
        <dbReference type="ARBA" id="ARBA00004370"/>
    </source>
</evidence>
<feature type="domain" description="Dihydroorotate dehydrogenase catalytic" evidence="12">
    <location>
        <begin position="50"/>
        <end position="340"/>
    </location>
</feature>
<feature type="active site" description="Nucleophile" evidence="11">
    <location>
        <position position="180"/>
    </location>
</feature>
<proteinExistence type="inferred from homology"/>
<dbReference type="SUPFAM" id="SSF51395">
    <property type="entry name" value="FMN-linked oxidoreductases"/>
    <property type="match status" value="1"/>
</dbReference>
<feature type="binding site" evidence="11">
    <location>
        <begin position="67"/>
        <end position="71"/>
    </location>
    <ligand>
        <name>FMN</name>
        <dbReference type="ChEBI" id="CHEBI:58210"/>
    </ligand>
</feature>
<feature type="binding site" evidence="11">
    <location>
        <position position="272"/>
    </location>
    <ligand>
        <name>FMN</name>
        <dbReference type="ChEBI" id="CHEBI:58210"/>
    </ligand>
</feature>
<feature type="binding site" evidence="11">
    <location>
        <position position="301"/>
    </location>
    <ligand>
        <name>FMN</name>
        <dbReference type="ChEBI" id="CHEBI:58210"/>
    </ligand>
</feature>
<dbReference type="HAMAP" id="MF_00225">
    <property type="entry name" value="DHO_dh_type2"/>
    <property type="match status" value="1"/>
</dbReference>
<feature type="binding site" evidence="11">
    <location>
        <begin position="116"/>
        <end position="120"/>
    </location>
    <ligand>
        <name>substrate</name>
    </ligand>
</feature>
<keyword evidence="6 11" id="KW-0288">FMN</keyword>
<accession>A0ABY5UYI1</accession>
<dbReference type="GO" id="GO:0106430">
    <property type="term" value="F:dihydroorotate dehydrogenase (quinone) activity"/>
    <property type="evidence" value="ECO:0007669"/>
    <property type="project" value="UniProtKB-EC"/>
</dbReference>
<comment type="function">
    <text evidence="1 11">Catalyzes the conversion of dihydroorotate to orotate with quinone as electron acceptor.</text>
</comment>
<evidence type="ECO:0000256" key="11">
    <source>
        <dbReference type="HAMAP-Rule" id="MF_00225"/>
    </source>
</evidence>
<keyword evidence="8 11" id="KW-0560">Oxidoreductase</keyword>
<feature type="binding site" evidence="11">
    <location>
        <position position="144"/>
    </location>
    <ligand>
        <name>FMN</name>
        <dbReference type="ChEBI" id="CHEBI:58210"/>
    </ligand>
</feature>
<dbReference type="PROSITE" id="PS00912">
    <property type="entry name" value="DHODEHASE_2"/>
    <property type="match status" value="1"/>
</dbReference>
<evidence type="ECO:0000256" key="4">
    <source>
        <dbReference type="ARBA" id="ARBA00005359"/>
    </source>
</evidence>
<feature type="binding site" evidence="11">
    <location>
        <position position="71"/>
    </location>
    <ligand>
        <name>substrate</name>
    </ligand>
</feature>
<keyword evidence="5 11" id="KW-0285">Flavoprotein</keyword>
<evidence type="ECO:0000256" key="6">
    <source>
        <dbReference type="ARBA" id="ARBA00022643"/>
    </source>
</evidence>
<dbReference type="EC" id="1.3.5.2" evidence="11"/>
<dbReference type="PROSITE" id="PS00911">
    <property type="entry name" value="DHODEHASE_1"/>
    <property type="match status" value="1"/>
</dbReference>
<organism evidence="13 14">
    <name type="scientific">Alistipes ihumii AP11</name>
    <dbReference type="NCBI Taxonomy" id="1211813"/>
    <lineage>
        <taxon>Bacteria</taxon>
        <taxon>Pseudomonadati</taxon>
        <taxon>Bacteroidota</taxon>
        <taxon>Bacteroidia</taxon>
        <taxon>Bacteroidales</taxon>
        <taxon>Rikenellaceae</taxon>
        <taxon>Alistipes</taxon>
    </lineage>
</organism>
<protein>
    <recommendedName>
        <fullName evidence="11">Dihydroorotate dehydrogenase (quinone)</fullName>
        <ecNumber evidence="11">1.3.5.2</ecNumber>
    </recommendedName>
    <alternativeName>
        <fullName evidence="11">DHOdehase</fullName>
        <shortName evidence="11">DHOD</shortName>
        <shortName evidence="11">DHODase</shortName>
    </alternativeName>
    <alternativeName>
        <fullName evidence="11">Dihydroorotate oxidase</fullName>
    </alternativeName>
</protein>
<name>A0ABY5UYI1_9BACT</name>
<reference evidence="13" key="1">
    <citation type="journal article" date="2022" name="Cell">
        <title>Design, construction, and in vivo augmentation of a complex gut microbiome.</title>
        <authorList>
            <person name="Cheng A.G."/>
            <person name="Ho P.Y."/>
            <person name="Aranda-Diaz A."/>
            <person name="Jain S."/>
            <person name="Yu F.B."/>
            <person name="Meng X."/>
            <person name="Wang M."/>
            <person name="Iakiviak M."/>
            <person name="Nagashima K."/>
            <person name="Zhao A."/>
            <person name="Murugkar P."/>
            <person name="Patil A."/>
            <person name="Atabakhsh K."/>
            <person name="Weakley A."/>
            <person name="Yan J."/>
            <person name="Brumbaugh A.R."/>
            <person name="Higginbottom S."/>
            <person name="Dimas A."/>
            <person name="Shiver A.L."/>
            <person name="Deutschbauer A."/>
            <person name="Neff N."/>
            <person name="Sonnenburg J.L."/>
            <person name="Huang K.C."/>
            <person name="Fischbach M.A."/>
        </authorList>
    </citation>
    <scope>NUCLEOTIDE SEQUENCE</scope>
    <source>
        <strain evidence="13">AP11</strain>
    </source>
</reference>
<comment type="subunit">
    <text evidence="11">Monomer.</text>
</comment>
<dbReference type="RefSeq" id="WP_019245668.1">
    <property type="nucleotide sequence ID" value="NZ_CAPH01000009.1"/>
</dbReference>
<keyword evidence="11" id="KW-1003">Cell membrane</keyword>
<evidence type="ECO:0000256" key="5">
    <source>
        <dbReference type="ARBA" id="ARBA00022630"/>
    </source>
</evidence>
<comment type="similarity">
    <text evidence="4 11">Belongs to the dihydroorotate dehydrogenase family. Type 2 subfamily.</text>
</comment>
<dbReference type="InterPro" id="IPR005719">
    <property type="entry name" value="Dihydroorotate_DH_2"/>
</dbReference>
<comment type="subcellular location">
    <subcellularLocation>
        <location evidence="11">Cell membrane</location>
        <topology evidence="11">Peripheral membrane protein</topology>
    </subcellularLocation>
    <subcellularLocation>
        <location evidence="2">Membrane</location>
    </subcellularLocation>
</comment>
<dbReference type="Proteomes" id="UP001059295">
    <property type="component" value="Chromosome"/>
</dbReference>
<evidence type="ECO:0000259" key="12">
    <source>
        <dbReference type="Pfam" id="PF01180"/>
    </source>
</evidence>
<feature type="binding site" evidence="11">
    <location>
        <position position="182"/>
    </location>
    <ligand>
        <name>substrate</name>
    </ligand>
</feature>
<evidence type="ECO:0000256" key="8">
    <source>
        <dbReference type="ARBA" id="ARBA00023002"/>
    </source>
</evidence>
<dbReference type="NCBIfam" id="NF003652">
    <property type="entry name" value="PRK05286.2-5"/>
    <property type="match status" value="1"/>
</dbReference>
<comment type="cofactor">
    <cofactor evidence="11">
        <name>FMN</name>
        <dbReference type="ChEBI" id="CHEBI:58210"/>
    </cofactor>
    <text evidence="11">Binds 1 FMN per subunit.</text>
</comment>